<protein>
    <submittedName>
        <fullName evidence="7">Sigma-70 family RNA polymerase sigma factor</fullName>
    </submittedName>
</protein>
<reference evidence="7 8" key="1">
    <citation type="submission" date="2019-11" db="EMBL/GenBank/DDBJ databases">
        <title>Pedobacter sp. HMF7056 Genome sequencing and assembly.</title>
        <authorList>
            <person name="Kang H."/>
            <person name="Kim H."/>
            <person name="Joh K."/>
        </authorList>
    </citation>
    <scope>NUCLEOTIDE SEQUENCE [LARGE SCALE GENOMIC DNA]</scope>
    <source>
        <strain evidence="7 8">HMF7056</strain>
    </source>
</reference>
<comment type="similarity">
    <text evidence="1">Belongs to the sigma-70 factor family. ECF subfamily.</text>
</comment>
<dbReference type="InterPro" id="IPR036388">
    <property type="entry name" value="WH-like_DNA-bd_sf"/>
</dbReference>
<dbReference type="NCBIfam" id="TIGR02937">
    <property type="entry name" value="sigma70-ECF"/>
    <property type="match status" value="1"/>
</dbReference>
<dbReference type="Gene3D" id="1.10.10.10">
    <property type="entry name" value="Winged helix-like DNA-binding domain superfamily/Winged helix DNA-binding domain"/>
    <property type="match status" value="1"/>
</dbReference>
<evidence type="ECO:0000256" key="2">
    <source>
        <dbReference type="ARBA" id="ARBA00023015"/>
    </source>
</evidence>
<dbReference type="EMBL" id="WVHS01000001">
    <property type="protein sequence ID" value="MXV14218.1"/>
    <property type="molecule type" value="Genomic_DNA"/>
</dbReference>
<dbReference type="Proteomes" id="UP000451233">
    <property type="component" value="Unassembled WGS sequence"/>
</dbReference>
<dbReference type="InterPro" id="IPR039425">
    <property type="entry name" value="RNA_pol_sigma-70-like"/>
</dbReference>
<evidence type="ECO:0000259" key="5">
    <source>
        <dbReference type="Pfam" id="PF04542"/>
    </source>
</evidence>
<dbReference type="GO" id="GO:0006352">
    <property type="term" value="P:DNA-templated transcription initiation"/>
    <property type="evidence" value="ECO:0007669"/>
    <property type="project" value="InterPro"/>
</dbReference>
<feature type="domain" description="RNA polymerase sigma factor 70 region 4 type 2" evidence="6">
    <location>
        <begin position="120"/>
        <end position="172"/>
    </location>
</feature>
<evidence type="ECO:0000256" key="4">
    <source>
        <dbReference type="ARBA" id="ARBA00023163"/>
    </source>
</evidence>
<evidence type="ECO:0000259" key="6">
    <source>
        <dbReference type="Pfam" id="PF08281"/>
    </source>
</evidence>
<organism evidence="7 8">
    <name type="scientific">Hufsiella ginkgonis</name>
    <dbReference type="NCBI Taxonomy" id="2695274"/>
    <lineage>
        <taxon>Bacteria</taxon>
        <taxon>Pseudomonadati</taxon>
        <taxon>Bacteroidota</taxon>
        <taxon>Sphingobacteriia</taxon>
        <taxon>Sphingobacteriales</taxon>
        <taxon>Sphingobacteriaceae</taxon>
        <taxon>Hufsiella</taxon>
    </lineage>
</organism>
<dbReference type="Pfam" id="PF08281">
    <property type="entry name" value="Sigma70_r4_2"/>
    <property type="match status" value="1"/>
</dbReference>
<dbReference type="InterPro" id="IPR013325">
    <property type="entry name" value="RNA_pol_sigma_r2"/>
</dbReference>
<name>A0A7K1XTS8_9SPHI</name>
<proteinExistence type="inferred from homology"/>
<dbReference type="AlphaFoldDB" id="A0A7K1XTS8"/>
<evidence type="ECO:0000256" key="1">
    <source>
        <dbReference type="ARBA" id="ARBA00010641"/>
    </source>
</evidence>
<dbReference type="InterPro" id="IPR013324">
    <property type="entry name" value="RNA_pol_sigma_r3/r4-like"/>
</dbReference>
<dbReference type="GO" id="GO:0003677">
    <property type="term" value="F:DNA binding"/>
    <property type="evidence" value="ECO:0007669"/>
    <property type="project" value="InterPro"/>
</dbReference>
<dbReference type="InterPro" id="IPR014284">
    <property type="entry name" value="RNA_pol_sigma-70_dom"/>
</dbReference>
<dbReference type="InterPro" id="IPR013249">
    <property type="entry name" value="RNA_pol_sigma70_r4_t2"/>
</dbReference>
<dbReference type="CDD" id="cd06171">
    <property type="entry name" value="Sigma70_r4"/>
    <property type="match status" value="1"/>
</dbReference>
<feature type="domain" description="RNA polymerase sigma-70 region 2" evidence="5">
    <location>
        <begin position="27"/>
        <end position="92"/>
    </location>
</feature>
<accession>A0A7K1XTS8</accession>
<gene>
    <name evidence="7" type="ORF">GS398_02825</name>
</gene>
<dbReference type="SUPFAM" id="SSF88946">
    <property type="entry name" value="Sigma2 domain of RNA polymerase sigma factors"/>
    <property type="match status" value="1"/>
</dbReference>
<dbReference type="Gene3D" id="1.10.1740.10">
    <property type="match status" value="1"/>
</dbReference>
<dbReference type="GO" id="GO:0016987">
    <property type="term" value="F:sigma factor activity"/>
    <property type="evidence" value="ECO:0007669"/>
    <property type="project" value="UniProtKB-KW"/>
</dbReference>
<comment type="caution">
    <text evidence="7">The sequence shown here is derived from an EMBL/GenBank/DDBJ whole genome shotgun (WGS) entry which is preliminary data.</text>
</comment>
<dbReference type="SUPFAM" id="SSF88659">
    <property type="entry name" value="Sigma3 and sigma4 domains of RNA polymerase sigma factors"/>
    <property type="match status" value="1"/>
</dbReference>
<dbReference type="InterPro" id="IPR007627">
    <property type="entry name" value="RNA_pol_sigma70_r2"/>
</dbReference>
<dbReference type="PANTHER" id="PTHR43133">
    <property type="entry name" value="RNA POLYMERASE ECF-TYPE SIGMA FACTO"/>
    <property type="match status" value="1"/>
</dbReference>
<dbReference type="Pfam" id="PF04542">
    <property type="entry name" value="Sigma70_r2"/>
    <property type="match status" value="1"/>
</dbReference>
<sequence>MTRFDEQELKSLINGCIRKELESQQKLYKRFYGFAMGKCLRYASNRYDASEILNDGFLKVFKNIHKYDYAWPFHSWLGKIMSNTAIDHYRAELRHSHTQELTIAEDVAQEPNVYQSMNYQDLLKIVQQLPASYRTVFNLFAIDGYSHEEIGQILSISVGTSKSNLFKARQKLQKALQHCVPVEREVRDGAEEGGKIVSIQKKFSEVGSIVNGGLEP</sequence>
<evidence type="ECO:0000313" key="7">
    <source>
        <dbReference type="EMBL" id="MXV14218.1"/>
    </source>
</evidence>
<evidence type="ECO:0000313" key="8">
    <source>
        <dbReference type="Proteomes" id="UP000451233"/>
    </source>
</evidence>
<dbReference type="PANTHER" id="PTHR43133:SF46">
    <property type="entry name" value="RNA POLYMERASE SIGMA-70 FACTOR ECF SUBFAMILY"/>
    <property type="match status" value="1"/>
</dbReference>
<keyword evidence="4" id="KW-0804">Transcription</keyword>
<keyword evidence="8" id="KW-1185">Reference proteome</keyword>
<keyword evidence="2" id="KW-0805">Transcription regulation</keyword>
<keyword evidence="3" id="KW-0731">Sigma factor</keyword>
<evidence type="ECO:0000256" key="3">
    <source>
        <dbReference type="ARBA" id="ARBA00023082"/>
    </source>
</evidence>